<dbReference type="Pfam" id="PF07729">
    <property type="entry name" value="FCD"/>
    <property type="match status" value="1"/>
</dbReference>
<dbReference type="Proteomes" id="UP000094622">
    <property type="component" value="Unassembled WGS sequence"/>
</dbReference>
<keyword evidence="1" id="KW-0805">Transcription regulation</keyword>
<keyword evidence="7" id="KW-1185">Reference proteome</keyword>
<dbReference type="SUPFAM" id="SSF48008">
    <property type="entry name" value="GntR ligand-binding domain-like"/>
    <property type="match status" value="1"/>
</dbReference>
<dbReference type="SMART" id="SM00345">
    <property type="entry name" value="HTH_GNTR"/>
    <property type="match status" value="1"/>
</dbReference>
<keyword evidence="2" id="KW-0238">DNA-binding</keyword>
<dbReference type="CDD" id="cd07377">
    <property type="entry name" value="WHTH_GntR"/>
    <property type="match status" value="1"/>
</dbReference>
<dbReference type="SUPFAM" id="SSF46785">
    <property type="entry name" value="Winged helix' DNA-binding domain"/>
    <property type="match status" value="1"/>
</dbReference>
<comment type="caution">
    <text evidence="6">The sequence shown here is derived from an EMBL/GenBank/DDBJ whole genome shotgun (WGS) entry which is preliminary data.</text>
</comment>
<organism evidence="6 7">
    <name type="scientific">Methylobrevis pamukkalensis</name>
    <dbReference type="NCBI Taxonomy" id="1439726"/>
    <lineage>
        <taxon>Bacteria</taxon>
        <taxon>Pseudomonadati</taxon>
        <taxon>Pseudomonadota</taxon>
        <taxon>Alphaproteobacteria</taxon>
        <taxon>Hyphomicrobiales</taxon>
        <taxon>Pleomorphomonadaceae</taxon>
        <taxon>Methylobrevis</taxon>
    </lineage>
</organism>
<evidence type="ECO:0000313" key="6">
    <source>
        <dbReference type="EMBL" id="ODN68450.1"/>
    </source>
</evidence>
<evidence type="ECO:0000256" key="2">
    <source>
        <dbReference type="ARBA" id="ARBA00023125"/>
    </source>
</evidence>
<dbReference type="Pfam" id="PF00392">
    <property type="entry name" value="GntR"/>
    <property type="match status" value="1"/>
</dbReference>
<sequence>MSPQAVDIESFILTAVLGGRLRPGTRLGEMQLAELFRVSRTKVREALVRLETRGIVTVSPRRGWYVVEPSAEEAQEAFHARKIVETGLLLAAGRIAPEAIAALKHHLEVERRSLDGDDISARTCLLGDFHIHLADLLGNRLVTEVVRDLTARTTLISMLYQPKDKAEESSHDHADIVAALERGDFAAAAALMSAHIDHVEAGLDLSARPDPLAGLRDAFFLDPDAAAPPDPQPASPAPSPYPDQHGDNDP</sequence>
<dbReference type="Gene3D" id="1.10.10.10">
    <property type="entry name" value="Winged helix-like DNA-binding domain superfamily/Winged helix DNA-binding domain"/>
    <property type="match status" value="1"/>
</dbReference>
<evidence type="ECO:0000259" key="5">
    <source>
        <dbReference type="PROSITE" id="PS50949"/>
    </source>
</evidence>
<dbReference type="OrthoDB" id="7618373at2"/>
<reference evidence="6 7" key="1">
    <citation type="submission" date="2016-07" db="EMBL/GenBank/DDBJ databases">
        <title>Draft Genome Sequence of Methylobrevis pamukkalensis PK2.</title>
        <authorList>
            <person name="Vasilenko O.V."/>
            <person name="Doronina N.V."/>
            <person name="Shmareva M.N."/>
            <person name="Tarlachkov S.V."/>
            <person name="Mustakhimov I."/>
            <person name="Trotsenko Y.A."/>
        </authorList>
    </citation>
    <scope>NUCLEOTIDE SEQUENCE [LARGE SCALE GENOMIC DNA]</scope>
    <source>
        <strain evidence="6 7">PK2</strain>
    </source>
</reference>
<dbReference type="InterPro" id="IPR011711">
    <property type="entry name" value="GntR_C"/>
</dbReference>
<feature type="compositionally biased region" description="Pro residues" evidence="4">
    <location>
        <begin position="226"/>
        <end position="241"/>
    </location>
</feature>
<dbReference type="EMBL" id="MCRJ01000178">
    <property type="protein sequence ID" value="ODN68450.1"/>
    <property type="molecule type" value="Genomic_DNA"/>
</dbReference>
<evidence type="ECO:0000256" key="4">
    <source>
        <dbReference type="SAM" id="MobiDB-lite"/>
    </source>
</evidence>
<dbReference type="PROSITE" id="PS50949">
    <property type="entry name" value="HTH_GNTR"/>
    <property type="match status" value="1"/>
</dbReference>
<evidence type="ECO:0000313" key="7">
    <source>
        <dbReference type="Proteomes" id="UP000094622"/>
    </source>
</evidence>
<gene>
    <name evidence="6" type="primary">ydfH_6</name>
    <name evidence="6" type="ORF">A6302_04255</name>
</gene>
<name>A0A1E3GWM5_9HYPH</name>
<dbReference type="GO" id="GO:0003677">
    <property type="term" value="F:DNA binding"/>
    <property type="evidence" value="ECO:0007669"/>
    <property type="project" value="UniProtKB-KW"/>
</dbReference>
<dbReference type="AlphaFoldDB" id="A0A1E3GWM5"/>
<dbReference type="SMART" id="SM00895">
    <property type="entry name" value="FCD"/>
    <property type="match status" value="1"/>
</dbReference>
<evidence type="ECO:0000256" key="3">
    <source>
        <dbReference type="ARBA" id="ARBA00023163"/>
    </source>
</evidence>
<feature type="domain" description="HTH gntR-type" evidence="5">
    <location>
        <begin position="2"/>
        <end position="69"/>
    </location>
</feature>
<dbReference type="GO" id="GO:0003700">
    <property type="term" value="F:DNA-binding transcription factor activity"/>
    <property type="evidence" value="ECO:0007669"/>
    <property type="project" value="InterPro"/>
</dbReference>
<dbReference type="InterPro" id="IPR036390">
    <property type="entry name" value="WH_DNA-bd_sf"/>
</dbReference>
<dbReference type="PATRIC" id="fig|1439726.3.peg.4512"/>
<dbReference type="PRINTS" id="PR00035">
    <property type="entry name" value="HTHGNTR"/>
</dbReference>
<dbReference type="InterPro" id="IPR036388">
    <property type="entry name" value="WH-like_DNA-bd_sf"/>
</dbReference>
<protein>
    <submittedName>
        <fullName evidence="6">Putative HTH-type transcriptional regulator YdfH</fullName>
    </submittedName>
</protein>
<feature type="region of interest" description="Disordered" evidence="4">
    <location>
        <begin position="218"/>
        <end position="250"/>
    </location>
</feature>
<dbReference type="PANTHER" id="PTHR43537:SF53">
    <property type="entry name" value="HTH-TYPE TRANSCRIPTIONAL REPRESSOR NANR"/>
    <property type="match status" value="1"/>
</dbReference>
<dbReference type="Gene3D" id="1.20.120.530">
    <property type="entry name" value="GntR ligand-binding domain-like"/>
    <property type="match status" value="1"/>
</dbReference>
<dbReference type="PANTHER" id="PTHR43537">
    <property type="entry name" value="TRANSCRIPTIONAL REGULATOR, GNTR FAMILY"/>
    <property type="match status" value="1"/>
</dbReference>
<dbReference type="InterPro" id="IPR000524">
    <property type="entry name" value="Tscrpt_reg_HTH_GntR"/>
</dbReference>
<evidence type="ECO:0000256" key="1">
    <source>
        <dbReference type="ARBA" id="ARBA00023015"/>
    </source>
</evidence>
<keyword evidence="3" id="KW-0804">Transcription</keyword>
<proteinExistence type="predicted"/>
<dbReference type="InterPro" id="IPR008920">
    <property type="entry name" value="TF_FadR/GntR_C"/>
</dbReference>
<accession>A0A1E3GWM5</accession>
<dbReference type="RefSeq" id="WP_069308369.1">
    <property type="nucleotide sequence ID" value="NZ_MCRJ01000178.1"/>
</dbReference>